<name>A0ABT4JRL5_9GAMM</name>
<keyword evidence="15" id="KW-1185">Reference proteome</keyword>
<evidence type="ECO:0000256" key="5">
    <source>
        <dbReference type="ARBA" id="ARBA00022519"/>
    </source>
</evidence>
<dbReference type="NCBIfam" id="TIGR01843">
    <property type="entry name" value="type_I_hlyD"/>
    <property type="match status" value="1"/>
</dbReference>
<evidence type="ECO:0000256" key="7">
    <source>
        <dbReference type="ARBA" id="ARBA00022989"/>
    </source>
</evidence>
<dbReference type="Gene3D" id="2.40.30.170">
    <property type="match status" value="1"/>
</dbReference>
<keyword evidence="4 9" id="KW-1003">Cell membrane</keyword>
<reference evidence="14" key="1">
    <citation type="submission" date="2022-12" db="EMBL/GenBank/DDBJ databases">
        <title>Marinomonas 15G1-11 sp. nov, isolated from marine algae.</title>
        <authorList>
            <person name="Butt M."/>
            <person name="Choi D.G."/>
            <person name="Kim J.M."/>
            <person name="Lee J.K."/>
            <person name="Baek J.H."/>
            <person name="Jeon C.O."/>
        </authorList>
    </citation>
    <scope>NUCLEOTIDE SEQUENCE</scope>
    <source>
        <strain evidence="14">15G1-11</strain>
    </source>
</reference>
<evidence type="ECO:0000259" key="13">
    <source>
        <dbReference type="Pfam" id="PF26002"/>
    </source>
</evidence>
<comment type="similarity">
    <text evidence="2 9">Belongs to the membrane fusion protein (MFP) (TC 8.A.1) family.</text>
</comment>
<evidence type="ECO:0000256" key="8">
    <source>
        <dbReference type="ARBA" id="ARBA00023136"/>
    </source>
</evidence>
<keyword evidence="8 9" id="KW-0472">Membrane</keyword>
<evidence type="ECO:0000256" key="11">
    <source>
        <dbReference type="SAM" id="MobiDB-lite"/>
    </source>
</evidence>
<feature type="transmembrane region" description="Helical" evidence="9">
    <location>
        <begin position="76"/>
        <end position="97"/>
    </location>
</feature>
<keyword evidence="10" id="KW-0175">Coiled coil</keyword>
<keyword evidence="3 9" id="KW-0813">Transport</keyword>
<dbReference type="PANTHER" id="PTHR30386">
    <property type="entry name" value="MEMBRANE FUSION SUBUNIT OF EMRAB-TOLC MULTIDRUG EFFLUX PUMP"/>
    <property type="match status" value="1"/>
</dbReference>
<feature type="domain" description="AprE-like long alpha-helical hairpin" evidence="12">
    <location>
        <begin position="153"/>
        <end position="343"/>
    </location>
</feature>
<dbReference type="InterPro" id="IPR010129">
    <property type="entry name" value="T1SS_HlyD"/>
</dbReference>
<dbReference type="PRINTS" id="PR01490">
    <property type="entry name" value="RTXTOXIND"/>
</dbReference>
<evidence type="ECO:0000313" key="14">
    <source>
        <dbReference type="EMBL" id="MCZ2720973.1"/>
    </source>
</evidence>
<feature type="compositionally biased region" description="Polar residues" evidence="11">
    <location>
        <begin position="53"/>
        <end position="69"/>
    </location>
</feature>
<evidence type="ECO:0000256" key="9">
    <source>
        <dbReference type="RuleBase" id="RU365093"/>
    </source>
</evidence>
<feature type="region of interest" description="Disordered" evidence="11">
    <location>
        <begin position="1"/>
        <end position="69"/>
    </location>
</feature>
<dbReference type="Proteomes" id="UP001149719">
    <property type="component" value="Unassembled WGS sequence"/>
</dbReference>
<protein>
    <recommendedName>
        <fullName evidence="9">Membrane fusion protein (MFP) family protein</fullName>
    </recommendedName>
</protein>
<evidence type="ECO:0000313" key="15">
    <source>
        <dbReference type="Proteomes" id="UP001149719"/>
    </source>
</evidence>
<evidence type="ECO:0000256" key="4">
    <source>
        <dbReference type="ARBA" id="ARBA00022475"/>
    </source>
</evidence>
<dbReference type="Gene3D" id="2.40.50.100">
    <property type="match status" value="1"/>
</dbReference>
<keyword evidence="5 9" id="KW-0997">Cell inner membrane</keyword>
<comment type="caution">
    <text evidence="14">The sequence shown here is derived from an EMBL/GenBank/DDBJ whole genome shotgun (WGS) entry which is preliminary data.</text>
</comment>
<evidence type="ECO:0000256" key="2">
    <source>
        <dbReference type="ARBA" id="ARBA00009477"/>
    </source>
</evidence>
<dbReference type="RefSeq" id="WP_269123286.1">
    <property type="nucleotide sequence ID" value="NZ_JAPUBN010000011.1"/>
</dbReference>
<dbReference type="EMBL" id="JAPUBN010000011">
    <property type="protein sequence ID" value="MCZ2720973.1"/>
    <property type="molecule type" value="Genomic_DNA"/>
</dbReference>
<evidence type="ECO:0000256" key="10">
    <source>
        <dbReference type="SAM" id="Coils"/>
    </source>
</evidence>
<comment type="subcellular location">
    <subcellularLocation>
        <location evidence="1 9">Cell inner membrane</location>
        <topology evidence="1 9">Single-pass membrane protein</topology>
    </subcellularLocation>
</comment>
<gene>
    <name evidence="14" type="ORF">O1D97_04750</name>
</gene>
<dbReference type="PANTHER" id="PTHR30386:SF17">
    <property type="entry name" value="ALKALINE PROTEASE SECRETION PROTEIN APRE"/>
    <property type="match status" value="1"/>
</dbReference>
<organism evidence="14 15">
    <name type="scientific">Marinomonas phaeophyticola</name>
    <dbReference type="NCBI Taxonomy" id="3004091"/>
    <lineage>
        <taxon>Bacteria</taxon>
        <taxon>Pseudomonadati</taxon>
        <taxon>Pseudomonadota</taxon>
        <taxon>Gammaproteobacteria</taxon>
        <taxon>Oceanospirillales</taxon>
        <taxon>Oceanospirillaceae</taxon>
        <taxon>Marinomonas</taxon>
    </lineage>
</organism>
<feature type="domain" description="AprE-like beta-barrel" evidence="13">
    <location>
        <begin position="386"/>
        <end position="478"/>
    </location>
</feature>
<dbReference type="Gene3D" id="1.10.287.470">
    <property type="entry name" value="Helix hairpin bin"/>
    <property type="match status" value="1"/>
</dbReference>
<keyword evidence="7 9" id="KW-1133">Transmembrane helix</keyword>
<dbReference type="InterPro" id="IPR058982">
    <property type="entry name" value="Beta-barrel_AprE"/>
</dbReference>
<accession>A0ABT4JRL5</accession>
<proteinExistence type="inferred from homology"/>
<evidence type="ECO:0000256" key="1">
    <source>
        <dbReference type="ARBA" id="ARBA00004377"/>
    </source>
</evidence>
<dbReference type="InterPro" id="IPR050739">
    <property type="entry name" value="MFP"/>
</dbReference>
<feature type="compositionally biased region" description="Basic and acidic residues" evidence="11">
    <location>
        <begin position="1"/>
        <end position="14"/>
    </location>
</feature>
<evidence type="ECO:0000256" key="6">
    <source>
        <dbReference type="ARBA" id="ARBA00022692"/>
    </source>
</evidence>
<dbReference type="InterPro" id="IPR058781">
    <property type="entry name" value="HH_AprE-like"/>
</dbReference>
<dbReference type="Pfam" id="PF25994">
    <property type="entry name" value="HH_AprE"/>
    <property type="match status" value="1"/>
</dbReference>
<sequence length="502" mass="56415">MTKPTDTGKDRYEGQEVEDAVISEMPNESSNKNNDDEDTRSEDERVAAAQTIVPFNQSAPQASQSKSTVPTDDKKYVKFGIIFLVLTLGLFSVWAGFAPLSSALVSQGEVVVDSYRKSIQHFEGGIVEDIFVHNGDKVTAGQPLIQLETTQIEAQYNSSQKRLFTAKAELERLYAEQNFDTNLVFSEELLSHSEKDKDIANALIQQQQLLKARLSSFNQEKQAFQTQVTQTQEQIKGLNEQIDIQEQQVTLLEEEEIAFSTLFEEGLGDGQRSRELKRTILSAKNEIGRLRSNIAQLNLQITETELKIATRTQEYLKDVGERIKVTQNSYYDNQERLAIASDRVRRTTITAPENGIIVDLQIHTIGSVAPPGQTLLDLVPLTDSFVVEAKLMPQDINEVYIGQMADIRFSAFDARITKVIEGEVINVSADRLLNERDQMPYYLARIKVTKKGAKDMAESLAEGMGLKPGMPAEVMIRRGERTMFSYLLKPITDSFARSLKEK</sequence>
<keyword evidence="6 9" id="KW-0812">Transmembrane</keyword>
<evidence type="ECO:0000259" key="12">
    <source>
        <dbReference type="Pfam" id="PF25994"/>
    </source>
</evidence>
<dbReference type="Pfam" id="PF26002">
    <property type="entry name" value="Beta-barrel_AprE"/>
    <property type="match status" value="1"/>
</dbReference>
<dbReference type="SUPFAM" id="SSF111369">
    <property type="entry name" value="HlyD-like secretion proteins"/>
    <property type="match status" value="1"/>
</dbReference>
<feature type="coiled-coil region" evidence="10">
    <location>
        <begin position="214"/>
        <end position="307"/>
    </location>
</feature>
<evidence type="ECO:0000256" key="3">
    <source>
        <dbReference type="ARBA" id="ARBA00022448"/>
    </source>
</evidence>